<reference evidence="1" key="1">
    <citation type="journal article" date="2020" name="Stud. Mycol.">
        <title>101 Dothideomycetes genomes: a test case for predicting lifestyles and emergence of pathogens.</title>
        <authorList>
            <person name="Haridas S."/>
            <person name="Albert R."/>
            <person name="Binder M."/>
            <person name="Bloem J."/>
            <person name="Labutti K."/>
            <person name="Salamov A."/>
            <person name="Andreopoulos B."/>
            <person name="Baker S."/>
            <person name="Barry K."/>
            <person name="Bills G."/>
            <person name="Bluhm B."/>
            <person name="Cannon C."/>
            <person name="Castanera R."/>
            <person name="Culley D."/>
            <person name="Daum C."/>
            <person name="Ezra D."/>
            <person name="Gonzalez J."/>
            <person name="Henrissat B."/>
            <person name="Kuo A."/>
            <person name="Liang C."/>
            <person name="Lipzen A."/>
            <person name="Lutzoni F."/>
            <person name="Magnuson J."/>
            <person name="Mondo S."/>
            <person name="Nolan M."/>
            <person name="Ohm R."/>
            <person name="Pangilinan J."/>
            <person name="Park H.-J."/>
            <person name="Ramirez L."/>
            <person name="Alfaro M."/>
            <person name="Sun H."/>
            <person name="Tritt A."/>
            <person name="Yoshinaga Y."/>
            <person name="Zwiers L.-H."/>
            <person name="Turgeon B."/>
            <person name="Goodwin S."/>
            <person name="Spatafora J."/>
            <person name="Crous P."/>
            <person name="Grigoriev I."/>
        </authorList>
    </citation>
    <scope>NUCLEOTIDE SEQUENCE</scope>
    <source>
        <strain evidence="1">CBS 115976</strain>
    </source>
</reference>
<name>A0A6A6U4K5_9PEZI</name>
<keyword evidence="2" id="KW-1185">Reference proteome</keyword>
<evidence type="ECO:0000313" key="2">
    <source>
        <dbReference type="Proteomes" id="UP000799302"/>
    </source>
</evidence>
<sequence>MLEFSNLGDSCATGNFPFLAYASRVPLAQRRLPSGASICLDTGQDKPPYGADIVNILGTNTISARYEHGKSYLMLSTPSTLYEISLLSVSSSVFRCTPLRRRIKPSDRSWIKTSDRKRKRGRSIDSNTIASRALRRKDLI</sequence>
<accession>A0A6A6U4K5</accession>
<gene>
    <name evidence="1" type="ORF">BT63DRAFT_481300</name>
</gene>
<dbReference type="EMBL" id="MU004238">
    <property type="protein sequence ID" value="KAF2666830.1"/>
    <property type="molecule type" value="Genomic_DNA"/>
</dbReference>
<dbReference type="Proteomes" id="UP000799302">
    <property type="component" value="Unassembled WGS sequence"/>
</dbReference>
<evidence type="ECO:0000313" key="1">
    <source>
        <dbReference type="EMBL" id="KAF2666830.1"/>
    </source>
</evidence>
<protein>
    <submittedName>
        <fullName evidence="1">Uncharacterized protein</fullName>
    </submittedName>
</protein>
<organism evidence="1 2">
    <name type="scientific">Microthyrium microscopicum</name>
    <dbReference type="NCBI Taxonomy" id="703497"/>
    <lineage>
        <taxon>Eukaryota</taxon>
        <taxon>Fungi</taxon>
        <taxon>Dikarya</taxon>
        <taxon>Ascomycota</taxon>
        <taxon>Pezizomycotina</taxon>
        <taxon>Dothideomycetes</taxon>
        <taxon>Dothideomycetes incertae sedis</taxon>
        <taxon>Microthyriales</taxon>
        <taxon>Microthyriaceae</taxon>
        <taxon>Microthyrium</taxon>
    </lineage>
</organism>
<dbReference type="AlphaFoldDB" id="A0A6A6U4K5"/>
<proteinExistence type="predicted"/>